<accession>A0A383DGY2</accession>
<protein>
    <submittedName>
        <fullName evidence="2">Uncharacterized protein</fullName>
    </submittedName>
</protein>
<dbReference type="AlphaFoldDB" id="A0A383DGY2"/>
<evidence type="ECO:0000256" key="1">
    <source>
        <dbReference type="SAM" id="MobiDB-lite"/>
    </source>
</evidence>
<organism evidence="2">
    <name type="scientific">marine metagenome</name>
    <dbReference type="NCBI Taxonomy" id="408172"/>
    <lineage>
        <taxon>unclassified sequences</taxon>
        <taxon>metagenomes</taxon>
        <taxon>ecological metagenomes</taxon>
    </lineage>
</organism>
<feature type="compositionally biased region" description="Basic residues" evidence="1">
    <location>
        <begin position="55"/>
        <end position="67"/>
    </location>
</feature>
<name>A0A383DGY2_9ZZZZ</name>
<reference evidence="2" key="1">
    <citation type="submission" date="2018-05" db="EMBL/GenBank/DDBJ databases">
        <authorList>
            <person name="Lanie J.A."/>
            <person name="Ng W.-L."/>
            <person name="Kazmierczak K.M."/>
            <person name="Andrzejewski T.M."/>
            <person name="Davidsen T.M."/>
            <person name="Wayne K.J."/>
            <person name="Tettelin H."/>
            <person name="Glass J.I."/>
            <person name="Rusch D."/>
            <person name="Podicherti R."/>
            <person name="Tsui H.-C.T."/>
            <person name="Winkler M.E."/>
        </authorList>
    </citation>
    <scope>NUCLEOTIDE SEQUENCE</scope>
</reference>
<evidence type="ECO:0000313" key="2">
    <source>
        <dbReference type="EMBL" id="SVE43108.1"/>
    </source>
</evidence>
<sequence length="67" mass="7782">MNSSSDKDKIIEVQAELIKNLQKQVKEWEDWKASSKERHAKGKAKADLAISKNKNTLRFKTTRKPKK</sequence>
<proteinExistence type="predicted"/>
<gene>
    <name evidence="2" type="ORF">METZ01_LOCUS495962</name>
</gene>
<dbReference type="EMBL" id="UINC01216813">
    <property type="protein sequence ID" value="SVE43108.1"/>
    <property type="molecule type" value="Genomic_DNA"/>
</dbReference>
<feature type="region of interest" description="Disordered" evidence="1">
    <location>
        <begin position="34"/>
        <end position="67"/>
    </location>
</feature>